<dbReference type="Proteomes" id="UP000024635">
    <property type="component" value="Unassembled WGS sequence"/>
</dbReference>
<evidence type="ECO:0000313" key="2">
    <source>
        <dbReference type="Proteomes" id="UP000024635"/>
    </source>
</evidence>
<keyword evidence="2" id="KW-1185">Reference proteome</keyword>
<dbReference type="OrthoDB" id="5823445at2759"/>
<gene>
    <name evidence="1" type="primary">Acey_s0149.g2684</name>
    <name evidence="1" type="ORF">Y032_0149g2684</name>
</gene>
<dbReference type="EMBL" id="JARK01001485">
    <property type="protein sequence ID" value="EYB96514.1"/>
    <property type="molecule type" value="Genomic_DNA"/>
</dbReference>
<evidence type="ECO:0000313" key="1">
    <source>
        <dbReference type="EMBL" id="EYB96514.1"/>
    </source>
</evidence>
<reference evidence="2" key="1">
    <citation type="journal article" date="2015" name="Nat. Genet.">
        <title>The genome and transcriptome of the zoonotic hookworm Ancylostoma ceylanicum identify infection-specific gene families.</title>
        <authorList>
            <person name="Schwarz E.M."/>
            <person name="Hu Y."/>
            <person name="Antoshechkin I."/>
            <person name="Miller M.M."/>
            <person name="Sternberg P.W."/>
            <person name="Aroian R.V."/>
        </authorList>
    </citation>
    <scope>NUCLEOTIDE SEQUENCE</scope>
    <source>
        <strain evidence="2">HY135</strain>
    </source>
</reference>
<sequence>MSSASSVCSSNDIDYAVLDSRIPPAIRRDVERFSMFISRLRAALDVNTNVPGWFMHTSRTFDVSHGVCTEFA</sequence>
<accession>A0A016T1P5</accession>
<dbReference type="AlphaFoldDB" id="A0A016T1P5"/>
<proteinExistence type="predicted"/>
<protein>
    <submittedName>
        <fullName evidence="1">Uncharacterized protein</fullName>
    </submittedName>
</protein>
<name>A0A016T1P5_9BILA</name>
<comment type="caution">
    <text evidence="1">The sequence shown here is derived from an EMBL/GenBank/DDBJ whole genome shotgun (WGS) entry which is preliminary data.</text>
</comment>
<organism evidence="1 2">
    <name type="scientific">Ancylostoma ceylanicum</name>
    <dbReference type="NCBI Taxonomy" id="53326"/>
    <lineage>
        <taxon>Eukaryota</taxon>
        <taxon>Metazoa</taxon>
        <taxon>Ecdysozoa</taxon>
        <taxon>Nematoda</taxon>
        <taxon>Chromadorea</taxon>
        <taxon>Rhabditida</taxon>
        <taxon>Rhabditina</taxon>
        <taxon>Rhabditomorpha</taxon>
        <taxon>Strongyloidea</taxon>
        <taxon>Ancylostomatidae</taxon>
        <taxon>Ancylostomatinae</taxon>
        <taxon>Ancylostoma</taxon>
    </lineage>
</organism>